<keyword evidence="3 5" id="KW-0067">ATP-binding</keyword>
<evidence type="ECO:0000256" key="1">
    <source>
        <dbReference type="ARBA" id="ARBA00022448"/>
    </source>
</evidence>
<keyword evidence="1" id="KW-0813">Transport</keyword>
<gene>
    <name evidence="5" type="ORF">M8044_000366</name>
</gene>
<dbReference type="InterPro" id="IPR027417">
    <property type="entry name" value="P-loop_NTPase"/>
</dbReference>
<dbReference type="PROSITE" id="PS00211">
    <property type="entry name" value="ABC_TRANSPORTER_1"/>
    <property type="match status" value="1"/>
</dbReference>
<dbReference type="Pfam" id="PF00005">
    <property type="entry name" value="ABC_tran"/>
    <property type="match status" value="1"/>
</dbReference>
<protein>
    <submittedName>
        <fullName evidence="5">ABC transporter ATP-binding protein</fullName>
    </submittedName>
</protein>
<dbReference type="PANTHER" id="PTHR42781">
    <property type="entry name" value="SPERMIDINE/PUTRESCINE IMPORT ATP-BINDING PROTEIN POTA"/>
    <property type="match status" value="1"/>
</dbReference>
<dbReference type="PANTHER" id="PTHR42781:SF9">
    <property type="entry name" value="AMINO ACID ABC TRANSPORTER, ATP-BINDING PROTEIN-RELATED"/>
    <property type="match status" value="1"/>
</dbReference>
<proteinExistence type="predicted"/>
<dbReference type="InterPro" id="IPR050093">
    <property type="entry name" value="ABC_SmlMolc_Importer"/>
</dbReference>
<dbReference type="InterPro" id="IPR003593">
    <property type="entry name" value="AAA+_ATPase"/>
</dbReference>
<feature type="domain" description="ABC transporter" evidence="4">
    <location>
        <begin position="2"/>
        <end position="231"/>
    </location>
</feature>
<reference evidence="5 6" key="1">
    <citation type="journal article" date="2023" name="Plant">
        <title>Draft Genome Sequence Resource of CBPPT1, a 'Candidatus Phytoplasma trifolii'-Related Strain Associated with Potato Purple Top Disease in the Columbia Basin, U.S.A.</title>
        <authorList>
            <person name="Wei W."/>
            <person name="Shao J."/>
            <person name="Bottner-Parker K.D."/>
            <person name="Zhao Y."/>
        </authorList>
    </citation>
    <scope>NUCLEOTIDE SEQUENCE [LARGE SCALE GENOMIC DNA]</scope>
    <source>
        <strain evidence="5 6">CBPPT1</strain>
    </source>
</reference>
<dbReference type="EMBL" id="JANHJP010000006">
    <property type="protein sequence ID" value="MDC9032144.1"/>
    <property type="molecule type" value="Genomic_DNA"/>
</dbReference>
<dbReference type="SMART" id="SM00382">
    <property type="entry name" value="AAA"/>
    <property type="match status" value="1"/>
</dbReference>
<organism evidence="5 6">
    <name type="scientific">Columbia Basin potato purple top phytoplasma</name>
    <dbReference type="NCBI Taxonomy" id="307134"/>
    <lineage>
        <taxon>Bacteria</taxon>
        <taxon>Bacillati</taxon>
        <taxon>Mycoplasmatota</taxon>
        <taxon>Mollicutes</taxon>
        <taxon>Acholeplasmatales</taxon>
        <taxon>Acholeplasmataceae</taxon>
        <taxon>Candidatus Phytoplasma</taxon>
        <taxon>16SrVI (Clover proliferation group)</taxon>
    </lineage>
</organism>
<name>A0ABT5L960_9MOLU</name>
<dbReference type="RefSeq" id="WP_273585352.1">
    <property type="nucleotide sequence ID" value="NZ_JANHJP010000006.1"/>
</dbReference>
<evidence type="ECO:0000313" key="5">
    <source>
        <dbReference type="EMBL" id="MDC9032144.1"/>
    </source>
</evidence>
<evidence type="ECO:0000256" key="2">
    <source>
        <dbReference type="ARBA" id="ARBA00022741"/>
    </source>
</evidence>
<evidence type="ECO:0000256" key="3">
    <source>
        <dbReference type="ARBA" id="ARBA00022840"/>
    </source>
</evidence>
<comment type="caution">
    <text evidence="5">The sequence shown here is derived from an EMBL/GenBank/DDBJ whole genome shotgun (WGS) entry which is preliminary data.</text>
</comment>
<evidence type="ECO:0000259" key="4">
    <source>
        <dbReference type="PROSITE" id="PS50893"/>
    </source>
</evidence>
<evidence type="ECO:0000313" key="6">
    <source>
        <dbReference type="Proteomes" id="UP001221763"/>
    </source>
</evidence>
<dbReference type="PROSITE" id="PS50893">
    <property type="entry name" value="ABC_TRANSPORTER_2"/>
    <property type="match status" value="1"/>
</dbReference>
<dbReference type="Gene3D" id="3.40.50.300">
    <property type="entry name" value="P-loop containing nucleotide triphosphate hydrolases"/>
    <property type="match status" value="1"/>
</dbReference>
<dbReference type="InterPro" id="IPR003439">
    <property type="entry name" value="ABC_transporter-like_ATP-bd"/>
</dbReference>
<keyword evidence="2" id="KW-0547">Nucleotide-binding</keyword>
<dbReference type="InterPro" id="IPR017871">
    <property type="entry name" value="ABC_transporter-like_CS"/>
</dbReference>
<accession>A0ABT5L960</accession>
<dbReference type="GO" id="GO:0005524">
    <property type="term" value="F:ATP binding"/>
    <property type="evidence" value="ECO:0007669"/>
    <property type="project" value="UniProtKB-KW"/>
</dbReference>
<dbReference type="SUPFAM" id="SSF52540">
    <property type="entry name" value="P-loop containing nucleoside triphosphate hydrolases"/>
    <property type="match status" value="1"/>
</dbReference>
<sequence>MLKIVNLYKSFVINKKTIPILTKINLDITEGQIFGLVGETGSGKTTLLKIMNGLEQPDIRKDTKIVKKFDYQSSGIIWQNFNLLSNLNVFDNIALPLKIRNYNPENIQHRVLEVINFVGLSDFIYSYPKQLSGGQKQRVAIARTLVYKPKIIFCDEPTSSLDEKIGKSILQLFHQINQIKKTTIVIISHDSSVIKTLCHSVAILNKGEIEEIIDLKPSCDFRSLSYREIFTK</sequence>
<keyword evidence="6" id="KW-1185">Reference proteome</keyword>
<dbReference type="Proteomes" id="UP001221763">
    <property type="component" value="Unassembled WGS sequence"/>
</dbReference>